<reference evidence="2 3" key="1">
    <citation type="submission" date="2017-05" db="EMBL/GenBank/DDBJ databases">
        <authorList>
            <person name="Varghese N."/>
            <person name="Submissions S."/>
        </authorList>
    </citation>
    <scope>NUCLEOTIDE SEQUENCE [LARGE SCALE GENOMIC DNA]</scope>
    <source>
        <strain evidence="2 3">DSM 19036</strain>
    </source>
</reference>
<dbReference type="EMBL" id="FXTN01000005">
    <property type="protein sequence ID" value="SMO70555.1"/>
    <property type="molecule type" value="Genomic_DNA"/>
</dbReference>
<feature type="signal peptide" evidence="1">
    <location>
        <begin position="1"/>
        <end position="23"/>
    </location>
</feature>
<evidence type="ECO:0000313" key="2">
    <source>
        <dbReference type="EMBL" id="SMO70555.1"/>
    </source>
</evidence>
<name>A0A521DG34_9SPHI</name>
<dbReference type="RefSeq" id="WP_142528446.1">
    <property type="nucleotide sequence ID" value="NZ_CBCSJO010000005.1"/>
</dbReference>
<dbReference type="AlphaFoldDB" id="A0A521DG34"/>
<accession>A0A521DG34</accession>
<keyword evidence="1" id="KW-0732">Signal</keyword>
<feature type="chain" id="PRO_5021905109" description="Carboxypeptidase regulatory-like domain-containing protein" evidence="1">
    <location>
        <begin position="24"/>
        <end position="906"/>
    </location>
</feature>
<evidence type="ECO:0000313" key="3">
    <source>
        <dbReference type="Proteomes" id="UP000320300"/>
    </source>
</evidence>
<sequence length="906" mass="100644">MNYLKLSFAFFILCFTISISASAQQDTAILSNILNKSKIIADRYPAEKVYLHFDKPYYSVADTMYFKAYLTFEQNVPSPLSKVVYVDLINSQDSIVKTLKLPVTNSVAYGSLDLDMINFKQGNYHVRAYTVWMFNAGPEYFFTKSIPIGEAIDKKLITHISYNTAQTDKSQVIDARIQFKNLDKIPQAGKTVNWSVTSNYEVVSRGKGVTDANGVLKLSISPRGKEFITTGNLLTELNMVPQEPPVSTSFVLKPVVGNDDVQFFPEGGELVKGVPTQIAFKAINQKGLGIDLTGTLTDNDGNQITTFTSSHLGMGSFYLNAEGTKTYKANITFKDGSKKSFDLPKAVESGISVQVNTTNPELVNFKIVANDGYFQQNQGKSISIVAQNGGRVYYAAQSKLQTQVTAAKIPTSKFPSGIIQMTLFGSDGQPISERMFFVLHKNAMNLTLKSDLPAYKPRQKVRMTISAKDSTTHLVGDFSLSVTDLQKVPVDENTETTILSSLLLTSDLKGFVERPNYYFVKTDEKKRQELDVLMLTQGYRRFSYKEILANRFPVTTFMPEQGITFTGTLRDRTGMPLKKAGLRLTSPGRTLSSQALTSNMGVFTFPNLVFEDGAELVINANYGAGNNNMIMLDAPFVPDITKNPAEATEVANIDSTLSSYLDNSKKQYSNLRTLKEVKITGATVKKPSHTDYIALTGLSMMPDHMIAGERFADCNDLMMCLKTMAVGMTFDVDKFYVSRSYNQGDRTPVQIFINGNAVDAISVSSVMPKDVESVEIFTQDQLGIVFKQYQCNGVIVINTKKVEKSNMSLADLKKLMPQNNILKFTPKGYTRAKDFYSPKYVTQTSSYTGNDLRTTIYWNPKVITNATGDTAVEFYNADGRGTYRAVIEGVDVNGNVGRFVYRYIVK</sequence>
<keyword evidence="3" id="KW-1185">Reference proteome</keyword>
<dbReference type="OrthoDB" id="609485at2"/>
<gene>
    <name evidence="2" type="ORF">SAMN06265348_105348</name>
</gene>
<evidence type="ECO:0008006" key="4">
    <source>
        <dbReference type="Google" id="ProtNLM"/>
    </source>
</evidence>
<protein>
    <recommendedName>
        <fullName evidence="4">Carboxypeptidase regulatory-like domain-containing protein</fullName>
    </recommendedName>
</protein>
<evidence type="ECO:0000256" key="1">
    <source>
        <dbReference type="SAM" id="SignalP"/>
    </source>
</evidence>
<dbReference type="Gene3D" id="2.60.40.1930">
    <property type="match status" value="1"/>
</dbReference>
<organism evidence="2 3">
    <name type="scientific">Pedobacter westerhofensis</name>
    <dbReference type="NCBI Taxonomy" id="425512"/>
    <lineage>
        <taxon>Bacteria</taxon>
        <taxon>Pseudomonadati</taxon>
        <taxon>Bacteroidota</taxon>
        <taxon>Sphingobacteriia</taxon>
        <taxon>Sphingobacteriales</taxon>
        <taxon>Sphingobacteriaceae</taxon>
        <taxon>Pedobacter</taxon>
    </lineage>
</organism>
<proteinExistence type="predicted"/>
<dbReference type="Proteomes" id="UP000320300">
    <property type="component" value="Unassembled WGS sequence"/>
</dbReference>